<protein>
    <submittedName>
        <fullName evidence="3">Hemerythrin HHE cation binding domain-containing protein</fullName>
    </submittedName>
</protein>
<reference evidence="3 5" key="3">
    <citation type="submission" date="2016-02" db="EMBL/GenBank/DDBJ databases">
        <title>Biosynthesis of antibiotic leucinostatins and their inhibition on Phytophthora in bio-control Purpureocillium lilacinum.</title>
        <authorList>
            <person name="Wang G."/>
            <person name="Liu Z."/>
            <person name="Lin R."/>
            <person name="Li E."/>
            <person name="Mao Z."/>
            <person name="Ling J."/>
            <person name="Yin W."/>
            <person name="Xie B."/>
        </authorList>
    </citation>
    <scope>NUCLEOTIDE SEQUENCE [LARGE SCALE GENOMIC DNA]</scope>
    <source>
        <strain evidence="2">PLBJ-1</strain>
        <strain evidence="3">PLFJ-1</strain>
    </source>
</reference>
<dbReference type="InterPro" id="IPR053206">
    <property type="entry name" value="Dimeric_xanthone_biosynth"/>
</dbReference>
<evidence type="ECO:0000313" key="3">
    <source>
        <dbReference type="EMBL" id="OAQ94686.1"/>
    </source>
</evidence>
<dbReference type="InterPro" id="IPR012312">
    <property type="entry name" value="Hemerythrin-like"/>
</dbReference>
<evidence type="ECO:0000259" key="1">
    <source>
        <dbReference type="Pfam" id="PF01814"/>
    </source>
</evidence>
<feature type="domain" description="Hemerythrin-like" evidence="1">
    <location>
        <begin position="65"/>
        <end position="170"/>
    </location>
</feature>
<proteinExistence type="predicted"/>
<evidence type="ECO:0000313" key="2">
    <source>
        <dbReference type="EMBL" id="OAQ86724.1"/>
    </source>
</evidence>
<dbReference type="Proteomes" id="UP000245956">
    <property type="component" value="Unassembled WGS sequence"/>
</dbReference>
<dbReference type="OrthoDB" id="58416at2759"/>
<dbReference type="EMBL" id="LCWV01000009">
    <property type="protein sequence ID" value="PWI70502.1"/>
    <property type="molecule type" value="Genomic_DNA"/>
</dbReference>
<gene>
    <name evidence="4" type="ORF">PCL_12901</name>
    <name evidence="2" type="ORF">VFPBJ_00764</name>
    <name evidence="3" type="ORF">VFPFJ_00795</name>
</gene>
<dbReference type="AlphaFoldDB" id="A0A179HW03"/>
<dbReference type="OMA" id="PGLMDAN"/>
<dbReference type="Proteomes" id="UP000078340">
    <property type="component" value="Unassembled WGS sequence"/>
</dbReference>
<dbReference type="Gene3D" id="1.20.120.520">
    <property type="entry name" value="nmb1532 protein domain like"/>
    <property type="match status" value="1"/>
</dbReference>
<dbReference type="KEGG" id="plj:28882929"/>
<dbReference type="Pfam" id="PF01814">
    <property type="entry name" value="Hemerythrin"/>
    <property type="match status" value="1"/>
</dbReference>
<dbReference type="Proteomes" id="UP000078240">
    <property type="component" value="Unassembled WGS sequence"/>
</dbReference>
<dbReference type="PANTHER" id="PTHR38048:SF2">
    <property type="entry name" value="HEMERYTHRIN-LIKE DOMAIN-CONTAINING PROTEIN"/>
    <property type="match status" value="1"/>
</dbReference>
<evidence type="ECO:0000313" key="6">
    <source>
        <dbReference type="Proteomes" id="UP000245956"/>
    </source>
</evidence>
<evidence type="ECO:0000313" key="5">
    <source>
        <dbReference type="Proteomes" id="UP000078340"/>
    </source>
</evidence>
<comment type="caution">
    <text evidence="3">The sequence shown here is derived from an EMBL/GenBank/DDBJ whole genome shotgun (WGS) entry which is preliminary data.</text>
</comment>
<accession>A0A179HW03</accession>
<dbReference type="EMBL" id="LSBH01000001">
    <property type="protein sequence ID" value="OAQ86724.1"/>
    <property type="molecule type" value="Genomic_DNA"/>
</dbReference>
<reference evidence="4" key="1">
    <citation type="submission" date="2015-05" db="EMBL/GenBank/DDBJ databases">
        <authorList>
            <person name="Wang D.B."/>
            <person name="Wang M."/>
        </authorList>
    </citation>
    <scope>NUCLEOTIDE SEQUENCE</scope>
    <source>
        <strain evidence="4">36-1</strain>
    </source>
</reference>
<dbReference type="EMBL" id="LSBI01000001">
    <property type="protein sequence ID" value="OAQ94686.1"/>
    <property type="molecule type" value="Genomic_DNA"/>
</dbReference>
<name>A0A179HW03_PURLI</name>
<dbReference type="CDD" id="cd12108">
    <property type="entry name" value="Hr-like"/>
    <property type="match status" value="1"/>
</dbReference>
<reference evidence="4 6" key="2">
    <citation type="journal article" date="2016" name="Front. Microbiol.">
        <title>Genome and transcriptome sequences reveal the specific parasitism of the nematophagous Purpureocillium lilacinum 36-1.</title>
        <authorList>
            <person name="Xie J."/>
            <person name="Li S."/>
            <person name="Mo C."/>
            <person name="Xiao X."/>
            <person name="Peng D."/>
            <person name="Wang G."/>
            <person name="Xiao Y."/>
        </authorList>
    </citation>
    <scope>NUCLEOTIDE SEQUENCE [LARGE SCALE GENOMIC DNA]</scope>
    <source>
        <strain evidence="4 6">36-1</strain>
    </source>
</reference>
<organism evidence="3 5">
    <name type="scientific">Purpureocillium lilacinum</name>
    <name type="common">Paecilomyces lilacinus</name>
    <dbReference type="NCBI Taxonomy" id="33203"/>
    <lineage>
        <taxon>Eukaryota</taxon>
        <taxon>Fungi</taxon>
        <taxon>Dikarya</taxon>
        <taxon>Ascomycota</taxon>
        <taxon>Pezizomycotina</taxon>
        <taxon>Sordariomycetes</taxon>
        <taxon>Hypocreomycetidae</taxon>
        <taxon>Hypocreales</taxon>
        <taxon>Ophiocordycipitaceae</taxon>
        <taxon>Purpureocillium</taxon>
    </lineage>
</organism>
<dbReference type="PANTHER" id="PTHR38048">
    <property type="entry name" value="EXPRESSED PROTEIN"/>
    <property type="match status" value="1"/>
</dbReference>
<evidence type="ECO:0000313" key="4">
    <source>
        <dbReference type="EMBL" id="PWI70502.1"/>
    </source>
</evidence>
<dbReference type="GeneID" id="28882929"/>
<sequence>MASTNESTTLSGVTAPFALIEPSAAGDKLEDRAKGASLMAAEMCIVHNCFIRGINAIYLQCVNVATKGTEQDKVDFAGFAGAWGQMIEEHHDIEETDVFPEINELTGMPGLMDANVEEHRVFHDGLSSFTAYIEKVKKGEEALDGDKLRGIIDAFMPSLRDHLEHEITTLVELEKYSDKCDWAAWFTKKGGEIASKGMKSSKYRSEVFPLAFCLHDKTFAGGIWASFPPLPWLATVVLRWLFMGTHKAWWRFAPCDLASQPQKMPFV</sequence>